<gene>
    <name evidence="2" type="ordered locus">Dshi_1679</name>
</gene>
<evidence type="ECO:0008006" key="4">
    <source>
        <dbReference type="Google" id="ProtNLM"/>
    </source>
</evidence>
<dbReference type="PROSITE" id="PS51257">
    <property type="entry name" value="PROKAR_LIPOPROTEIN"/>
    <property type="match status" value="1"/>
</dbReference>
<evidence type="ECO:0000313" key="3">
    <source>
        <dbReference type="Proteomes" id="UP000006833"/>
    </source>
</evidence>
<dbReference type="KEGG" id="dsh:Dshi_1679"/>
<dbReference type="HOGENOM" id="CLU_114107_0_0_5"/>
<organism evidence="2 3">
    <name type="scientific">Dinoroseobacter shibae (strain DSM 16493 / NCIMB 14021 / DFL 12)</name>
    <dbReference type="NCBI Taxonomy" id="398580"/>
    <lineage>
        <taxon>Bacteria</taxon>
        <taxon>Pseudomonadati</taxon>
        <taxon>Pseudomonadota</taxon>
        <taxon>Alphaproteobacteria</taxon>
        <taxon>Rhodobacterales</taxon>
        <taxon>Roseobacteraceae</taxon>
        <taxon>Dinoroseobacter</taxon>
    </lineage>
</organism>
<dbReference type="STRING" id="398580.Dshi_1679"/>
<feature type="signal peptide" evidence="1">
    <location>
        <begin position="1"/>
        <end position="18"/>
    </location>
</feature>
<dbReference type="EMBL" id="CP000830">
    <property type="protein sequence ID" value="ABV93421.1"/>
    <property type="molecule type" value="Genomic_DNA"/>
</dbReference>
<sequence length="204" mass="21868">MRAFLILALSTFVLSACASQWQTDYAAPIPAEVSQNWRLAGVEVLVPETLTVSEDNVYFPIADIVWREEALTPGVTRYDQVDAIVTDGITRGASGLSGSQAVKILATVGEFHALSEIARYGLSTSAVHNIAFAMQVVDARTGAALSEPTMIQADFPALLRDEAIQAETAGQTQRVRITDHIAKVTAGYLGIGPDMRNSFVTIGQ</sequence>
<dbReference type="Pfam" id="PF20569">
    <property type="entry name" value="DUF6778"/>
    <property type="match status" value="1"/>
</dbReference>
<reference evidence="3" key="1">
    <citation type="journal article" date="2010" name="ISME J.">
        <title>The complete genome sequence of the algal symbiont Dinoroseobacter shibae: a hitchhiker's guide to life in the sea.</title>
        <authorList>
            <person name="Wagner-Dobler I."/>
            <person name="Ballhausen B."/>
            <person name="Berger M."/>
            <person name="Brinkhoff T."/>
            <person name="Buchholz I."/>
            <person name="Bunk B."/>
            <person name="Cypionka H."/>
            <person name="Daniel R."/>
            <person name="Drepper T."/>
            <person name="Gerdts G."/>
            <person name="Hahnke S."/>
            <person name="Han C."/>
            <person name="Jahn D."/>
            <person name="Kalhoefer D."/>
            <person name="Kiss H."/>
            <person name="Klenk H.P."/>
            <person name="Kyrpides N."/>
            <person name="Liebl W."/>
            <person name="Liesegang H."/>
            <person name="Meincke L."/>
            <person name="Pati A."/>
            <person name="Petersen J."/>
            <person name="Piekarski T."/>
            <person name="Pommerenke C."/>
            <person name="Pradella S."/>
            <person name="Pukall R."/>
            <person name="Rabus R."/>
            <person name="Stackebrandt E."/>
            <person name="Thole S."/>
            <person name="Thompson L."/>
            <person name="Tielen P."/>
            <person name="Tomasch J."/>
            <person name="von Jan M."/>
            <person name="Wanphrut N."/>
            <person name="Wichels A."/>
            <person name="Zech H."/>
            <person name="Simon M."/>
        </authorList>
    </citation>
    <scope>NUCLEOTIDE SEQUENCE [LARGE SCALE GENOMIC DNA]</scope>
    <source>
        <strain evidence="3">DSM 16493 / NCIMB 14021 / DFL 12</strain>
    </source>
</reference>
<dbReference type="OrthoDB" id="7836640at2"/>
<dbReference type="RefSeq" id="WP_012178351.1">
    <property type="nucleotide sequence ID" value="NC_009952.1"/>
</dbReference>
<evidence type="ECO:0000313" key="2">
    <source>
        <dbReference type="EMBL" id="ABV93421.1"/>
    </source>
</evidence>
<dbReference type="Proteomes" id="UP000006833">
    <property type="component" value="Chromosome"/>
</dbReference>
<protein>
    <recommendedName>
        <fullName evidence="4">Lipoprotein</fullName>
    </recommendedName>
</protein>
<dbReference type="InterPro" id="IPR046705">
    <property type="entry name" value="DUF6778"/>
</dbReference>
<keyword evidence="3" id="KW-1185">Reference proteome</keyword>
<dbReference type="eggNOG" id="ENOG5031MX4">
    <property type="taxonomic scope" value="Bacteria"/>
</dbReference>
<keyword evidence="1" id="KW-0732">Signal</keyword>
<name>A8LLP3_DINSH</name>
<proteinExistence type="predicted"/>
<evidence type="ECO:0000256" key="1">
    <source>
        <dbReference type="SAM" id="SignalP"/>
    </source>
</evidence>
<accession>A8LLP3</accession>
<feature type="chain" id="PRO_5002726014" description="Lipoprotein" evidence="1">
    <location>
        <begin position="19"/>
        <end position="204"/>
    </location>
</feature>
<dbReference type="AlphaFoldDB" id="A8LLP3"/>